<name>A0A2A9PGT0_OPHUN</name>
<gene>
    <name evidence="1" type="ORF">XA68_10504</name>
</gene>
<dbReference type="Proteomes" id="UP000037136">
    <property type="component" value="Unassembled WGS sequence"/>
</dbReference>
<accession>A0A2A9PGT0</accession>
<organism evidence="1 2">
    <name type="scientific">Ophiocordyceps unilateralis</name>
    <name type="common">Zombie-ant fungus</name>
    <name type="synonym">Torrubia unilateralis</name>
    <dbReference type="NCBI Taxonomy" id="268505"/>
    <lineage>
        <taxon>Eukaryota</taxon>
        <taxon>Fungi</taxon>
        <taxon>Dikarya</taxon>
        <taxon>Ascomycota</taxon>
        <taxon>Pezizomycotina</taxon>
        <taxon>Sordariomycetes</taxon>
        <taxon>Hypocreomycetidae</taxon>
        <taxon>Hypocreales</taxon>
        <taxon>Ophiocordycipitaceae</taxon>
        <taxon>Ophiocordyceps</taxon>
    </lineage>
</organism>
<comment type="caution">
    <text evidence="1">The sequence shown here is derived from an EMBL/GenBank/DDBJ whole genome shotgun (WGS) entry which is preliminary data.</text>
</comment>
<dbReference type="AlphaFoldDB" id="A0A2A9PGT0"/>
<proteinExistence type="predicted"/>
<dbReference type="EMBL" id="LAZP02000112">
    <property type="protein sequence ID" value="PFH60705.1"/>
    <property type="molecule type" value="Genomic_DNA"/>
</dbReference>
<evidence type="ECO:0000313" key="2">
    <source>
        <dbReference type="Proteomes" id="UP000037136"/>
    </source>
</evidence>
<sequence>MQKVLAKLNRQRCLTLAPVRVELVLEKRLKRTVLRGAADFSPTIAVPFHWDIVFPSYFSAVLVTKQTHHGISAVYRFQRLYLVVLAHDLFGRHEPFLSRELTDMLIHGVARYLMAVWAPSLHCSFAAEWSISRTGNLLQMTSWSAWRSDNLVRFRILVSNVDIRREWIGSRLVHVPRIRFSIREIIRSTVYGEGLQK</sequence>
<protein>
    <submittedName>
        <fullName evidence="1">Uncharacterized protein</fullName>
    </submittedName>
</protein>
<reference evidence="1 2" key="1">
    <citation type="journal article" date="2015" name="BMC Genomics">
        <title>Gene expression during zombie ant biting behavior reflects the complexity underlying fungal parasitic behavioral manipulation.</title>
        <authorList>
            <person name="de Bekker C."/>
            <person name="Ohm R.A."/>
            <person name="Loreto R.G."/>
            <person name="Sebastian A."/>
            <person name="Albert I."/>
            <person name="Merrow M."/>
            <person name="Brachmann A."/>
            <person name="Hughes D.P."/>
        </authorList>
    </citation>
    <scope>NUCLEOTIDE SEQUENCE [LARGE SCALE GENOMIC DNA]</scope>
    <source>
        <strain evidence="1 2">SC16a</strain>
    </source>
</reference>
<keyword evidence="2" id="KW-1185">Reference proteome</keyword>
<reference evidence="1 2" key="2">
    <citation type="journal article" date="2017" name="Sci. Rep.">
        <title>Ant-infecting Ophiocordyceps genomes reveal a high diversity of potential behavioral manipulation genes and a possible major role for enterotoxins.</title>
        <authorList>
            <person name="de Bekker C."/>
            <person name="Ohm R.A."/>
            <person name="Evans H.C."/>
            <person name="Brachmann A."/>
            <person name="Hughes D.P."/>
        </authorList>
    </citation>
    <scope>NUCLEOTIDE SEQUENCE [LARGE SCALE GENOMIC DNA]</scope>
    <source>
        <strain evidence="1 2">SC16a</strain>
    </source>
</reference>
<evidence type="ECO:0000313" key="1">
    <source>
        <dbReference type="EMBL" id="PFH60705.1"/>
    </source>
</evidence>